<name>A0A4S4L3B1_9AGAM</name>
<protein>
    <submittedName>
        <fullName evidence="1">Uncharacterized protein</fullName>
    </submittedName>
</protein>
<comment type="caution">
    <text evidence="1">The sequence shown here is derived from an EMBL/GenBank/DDBJ whole genome shotgun (WGS) entry which is preliminary data.</text>
</comment>
<dbReference type="AlphaFoldDB" id="A0A4S4L3B1"/>
<accession>A0A4S4L3B1</accession>
<dbReference type="InterPro" id="IPR043129">
    <property type="entry name" value="ATPase_NBD"/>
</dbReference>
<dbReference type="Proteomes" id="UP000308199">
    <property type="component" value="Unassembled WGS sequence"/>
</dbReference>
<dbReference type="OrthoDB" id="2963168at2759"/>
<evidence type="ECO:0000313" key="2">
    <source>
        <dbReference type="Proteomes" id="UP000308199"/>
    </source>
</evidence>
<gene>
    <name evidence="1" type="ORF">EW145_g4483</name>
</gene>
<evidence type="ECO:0000313" key="1">
    <source>
        <dbReference type="EMBL" id="THH05876.1"/>
    </source>
</evidence>
<organism evidence="1 2">
    <name type="scientific">Phellinidium pouzarii</name>
    <dbReference type="NCBI Taxonomy" id="167371"/>
    <lineage>
        <taxon>Eukaryota</taxon>
        <taxon>Fungi</taxon>
        <taxon>Dikarya</taxon>
        <taxon>Basidiomycota</taxon>
        <taxon>Agaricomycotina</taxon>
        <taxon>Agaricomycetes</taxon>
        <taxon>Hymenochaetales</taxon>
        <taxon>Hymenochaetaceae</taxon>
        <taxon>Phellinidium</taxon>
    </lineage>
</organism>
<keyword evidence="2" id="KW-1185">Reference proteome</keyword>
<dbReference type="PANTHER" id="PTHR14187">
    <property type="entry name" value="ALPHA KINASE/ELONGATION FACTOR 2 KINASE"/>
    <property type="match status" value="1"/>
</dbReference>
<dbReference type="Gene3D" id="3.30.420.40">
    <property type="match status" value="1"/>
</dbReference>
<dbReference type="EMBL" id="SGPK01000231">
    <property type="protein sequence ID" value="THH05876.1"/>
    <property type="molecule type" value="Genomic_DNA"/>
</dbReference>
<sequence length="459" mass="50602">MSKAYTGVSRQLVIAFDIGTTYSGVSYCLLDPGQEPKICNITRYPGQEHVSGSSKIPTILCYDSQGSLRAAGAEALLPENIEKFEDEEWVKAEWFKLRMHPASMQAADLPPLPPNKSLVQVFADFIGYLMACAKTFICETHLTLSNSWDTLKNNMTFVMGHPNGWEGAQQSLMRQAAIMANIIPDTTDGHSRVRFVTEGEASLHYCLREISLDDVKRGFVIADLGGGTLDFSAYKVAETKPMRVEEISAPKYKLQNSRYGSDEHVKQIGERFDETTKKIFRDTNDVCVVPFGSISDKDMENEIRSGKLKLSGDDVASFFKPAITASVTAIVDLINESSTPIKTVYLVGGFSASPYLTAQLVKHLSIFNISVTCPDGQTAKAVADGAISFYLDQFVSSRVSKASYGIEISYDYDSTDPEHNARMEDLSRQPSGRYVVSGGFATILKRARSNLPHTFSSLF</sequence>
<dbReference type="PANTHER" id="PTHR14187:SF5">
    <property type="entry name" value="HEAT SHOCK 70 KDA PROTEIN 12A"/>
    <property type="match status" value="1"/>
</dbReference>
<dbReference type="SUPFAM" id="SSF53067">
    <property type="entry name" value="Actin-like ATPase domain"/>
    <property type="match status" value="2"/>
</dbReference>
<proteinExistence type="predicted"/>
<reference evidence="1 2" key="1">
    <citation type="submission" date="2019-02" db="EMBL/GenBank/DDBJ databases">
        <title>Genome sequencing of the rare red list fungi Phellinidium pouzarii.</title>
        <authorList>
            <person name="Buettner E."/>
            <person name="Kellner H."/>
        </authorList>
    </citation>
    <scope>NUCLEOTIDE SEQUENCE [LARGE SCALE GENOMIC DNA]</scope>
    <source>
        <strain evidence="1 2">DSM 108285</strain>
    </source>
</reference>
<dbReference type="CDD" id="cd10170">
    <property type="entry name" value="ASKHA_NBD_HSP70"/>
    <property type="match status" value="1"/>
</dbReference>